<evidence type="ECO:0008006" key="4">
    <source>
        <dbReference type="Google" id="ProtNLM"/>
    </source>
</evidence>
<evidence type="ECO:0000256" key="1">
    <source>
        <dbReference type="SAM" id="MobiDB-lite"/>
    </source>
</evidence>
<feature type="region of interest" description="Disordered" evidence="1">
    <location>
        <begin position="59"/>
        <end position="83"/>
    </location>
</feature>
<dbReference type="InterPro" id="IPR044680">
    <property type="entry name" value="EX1/2"/>
</dbReference>
<dbReference type="Pfam" id="PF12014">
    <property type="entry name" value="Cyclin_D1_bind"/>
    <property type="match status" value="1"/>
</dbReference>
<evidence type="ECO:0000313" key="2">
    <source>
        <dbReference type="EMBL" id="CAH9095781.1"/>
    </source>
</evidence>
<dbReference type="PANTHER" id="PTHR33917">
    <property type="entry name" value="PROTEIN EXECUTER 1, CHLOROPLASTIC"/>
    <property type="match status" value="1"/>
</dbReference>
<accession>A0AAV0DE79</accession>
<feature type="compositionally biased region" description="Polar residues" evidence="1">
    <location>
        <begin position="72"/>
        <end position="83"/>
    </location>
</feature>
<keyword evidence="3" id="KW-1185">Reference proteome</keyword>
<gene>
    <name evidence="2" type="ORF">CEPIT_LOCUS13416</name>
</gene>
<feature type="compositionally biased region" description="Low complexity" evidence="1">
    <location>
        <begin position="59"/>
        <end position="71"/>
    </location>
</feature>
<dbReference type="GO" id="GO:0010343">
    <property type="term" value="P:singlet oxygen-mediated programmed cell death"/>
    <property type="evidence" value="ECO:0007669"/>
    <property type="project" value="InterPro"/>
</dbReference>
<sequence length="668" mass="74095">MAVANAWPALHCPPRPYFSCSSSSSPKNHFIFARQYPILIFPHSNNSCISSYRKFSKSSFSGSKDGLSSTSPIGNRSCSSSSDHTAISDLPGWDWTQWTRHFTEMEQAESYASILKFELEDAVENEDFQEAAKLKKAIAEATSKDTITEIMSGLKDAIAEERYHDASRLCQSTGSGLVGWWVGYSKGSDNPFGRLIRISPAMGRFIARSYTPRQLINASPGTPLFEFYVIKKANSSYNMQAVFLKRTKSIKPNPFSLNSKPVGSSTADIEDVSVIDAKVNDNEIEKRNGKGMDSEEAAEEGVKSVINFLKDRIPDLKLKVIKLNVTEESDSARQAIEEVSENSSDENNGNISSEFSEKEVAESLETSNLDDNNHIQIPEGGESTTSEDDQSPEIKLFVGGIFHDKEDNPTKDEFIRVPAEIKDLERDSFVFHIPRTYQDLDGVENSQSAVSVATIAAQSVSELMPPDVAKAFLFSDKVSPKISKKVREILKLGIGQAQNWNRLSEYTSFTRVTTSGSNLDPFDGLYVGAFGPYGTEIVHIKRKYGNWNSHDEEKSSDIEFFEYVEAITLTGDLNVRAGEVIFRCRIGKGIRSTNKGMYPVELGVAASYKGQGRIAEPGFKNPKWVEGELLQLNGKGFGPHIKGADLGFMYTDLEQSFLLLFSRLKLPD</sequence>
<dbReference type="AlphaFoldDB" id="A0AAV0DE79"/>
<dbReference type="GO" id="GO:0042651">
    <property type="term" value="C:thylakoid membrane"/>
    <property type="evidence" value="ECO:0007669"/>
    <property type="project" value="TreeGrafter"/>
</dbReference>
<dbReference type="PANTHER" id="PTHR33917:SF2">
    <property type="entry name" value="PROTEIN EXECUTER 2, CHLOROPLASTIC"/>
    <property type="match status" value="1"/>
</dbReference>
<dbReference type="Proteomes" id="UP001152523">
    <property type="component" value="Unassembled WGS sequence"/>
</dbReference>
<evidence type="ECO:0000313" key="3">
    <source>
        <dbReference type="Proteomes" id="UP001152523"/>
    </source>
</evidence>
<name>A0AAV0DE79_9ASTE</name>
<feature type="compositionally biased region" description="Low complexity" evidence="1">
    <location>
        <begin position="345"/>
        <end position="354"/>
    </location>
</feature>
<protein>
    <recommendedName>
        <fullName evidence="4">Protein EXECUTER 2, chloroplastic</fullName>
    </recommendedName>
</protein>
<proteinExistence type="predicted"/>
<comment type="caution">
    <text evidence="2">The sequence shown here is derived from an EMBL/GenBank/DDBJ whole genome shotgun (WGS) entry which is preliminary data.</text>
</comment>
<organism evidence="2 3">
    <name type="scientific">Cuscuta epithymum</name>
    <dbReference type="NCBI Taxonomy" id="186058"/>
    <lineage>
        <taxon>Eukaryota</taxon>
        <taxon>Viridiplantae</taxon>
        <taxon>Streptophyta</taxon>
        <taxon>Embryophyta</taxon>
        <taxon>Tracheophyta</taxon>
        <taxon>Spermatophyta</taxon>
        <taxon>Magnoliopsida</taxon>
        <taxon>eudicotyledons</taxon>
        <taxon>Gunneridae</taxon>
        <taxon>Pentapetalae</taxon>
        <taxon>asterids</taxon>
        <taxon>lamiids</taxon>
        <taxon>Solanales</taxon>
        <taxon>Convolvulaceae</taxon>
        <taxon>Cuscuteae</taxon>
        <taxon>Cuscuta</taxon>
        <taxon>Cuscuta subgen. Cuscuta</taxon>
    </lineage>
</organism>
<dbReference type="EMBL" id="CAMAPF010000085">
    <property type="protein sequence ID" value="CAH9095781.1"/>
    <property type="molecule type" value="Genomic_DNA"/>
</dbReference>
<feature type="region of interest" description="Disordered" evidence="1">
    <location>
        <begin position="330"/>
        <end position="390"/>
    </location>
</feature>
<reference evidence="2" key="1">
    <citation type="submission" date="2022-07" db="EMBL/GenBank/DDBJ databases">
        <authorList>
            <person name="Macas J."/>
            <person name="Novak P."/>
            <person name="Neumann P."/>
        </authorList>
    </citation>
    <scope>NUCLEOTIDE SEQUENCE</scope>
</reference>